<keyword evidence="2" id="KW-1185">Reference proteome</keyword>
<dbReference type="AlphaFoldDB" id="A0A803M8A5"/>
<proteinExistence type="predicted"/>
<dbReference type="InterPro" id="IPR006740">
    <property type="entry name" value="DUF604"/>
</dbReference>
<dbReference type="Pfam" id="PF04646">
    <property type="entry name" value="DUF604"/>
    <property type="match status" value="1"/>
</dbReference>
<organism evidence="1 2">
    <name type="scientific">Chenopodium quinoa</name>
    <name type="common">Quinoa</name>
    <dbReference type="NCBI Taxonomy" id="63459"/>
    <lineage>
        <taxon>Eukaryota</taxon>
        <taxon>Viridiplantae</taxon>
        <taxon>Streptophyta</taxon>
        <taxon>Embryophyta</taxon>
        <taxon>Tracheophyta</taxon>
        <taxon>Spermatophyta</taxon>
        <taxon>Magnoliopsida</taxon>
        <taxon>eudicotyledons</taxon>
        <taxon>Gunneridae</taxon>
        <taxon>Pentapetalae</taxon>
        <taxon>Caryophyllales</taxon>
        <taxon>Chenopodiaceae</taxon>
        <taxon>Chenopodioideae</taxon>
        <taxon>Atripliceae</taxon>
        <taxon>Chenopodium</taxon>
    </lineage>
</organism>
<dbReference type="Proteomes" id="UP000596660">
    <property type="component" value="Unplaced"/>
</dbReference>
<reference evidence="1" key="2">
    <citation type="submission" date="2021-03" db="UniProtKB">
        <authorList>
            <consortium name="EnsemblPlants"/>
        </authorList>
    </citation>
    <scope>IDENTIFICATION</scope>
</reference>
<sequence length="486" mass="55210">MRNSAAKLPPRRLKLLLILLFTTSTFYLLNRHHILLNLHCPSPPTTTSDLFLHTSLSSTPPPATTLRHLFFSVASSASSFSRRLPFLSLWYSPNTTRALLFLDKPPLSPPPLPFFVSSDTSRFPYSFPRGHRSAVRVARIVKEVFDRGESDVRWFVFGDDDTVFVPENLVGVLSKYDHEKWYYIGSNSESSEQNLRMTFGMAYGGGGFAISSPLARVLSRVLDSCLMRYPHLYGSDHRISSCIYELGIELTREPGFHQLDVRGDLFGLLTAHPLSPLISLHHLEIVEPIFPRKNQTEAVQHLFKAVRADPSRILQQTVCYDHSSNLTVSVAWGYAVQVFEGHLLLPDILAAQRSFTPWRRRGINIPSQYVFDTRDYPQDPCKRPVVFFLEDVASGTGRVWSKYRRNNSHSCSKPDAIENLKDVKVFSKKLQHNAGLVILSVLHREKLQLLAMAPRRDCCDIIHPFKKSMVIDIRHCGVNELIAMNP</sequence>
<dbReference type="Gene3D" id="3.90.550.50">
    <property type="match status" value="1"/>
</dbReference>
<evidence type="ECO:0000313" key="1">
    <source>
        <dbReference type="EnsemblPlants" id="AUR62025131-RA:cds"/>
    </source>
</evidence>
<dbReference type="OMA" id="DSCLIRY"/>
<reference evidence="1" key="1">
    <citation type="journal article" date="2017" name="Nature">
        <title>The genome of Chenopodium quinoa.</title>
        <authorList>
            <person name="Jarvis D.E."/>
            <person name="Ho Y.S."/>
            <person name="Lightfoot D.J."/>
            <person name="Schmoeckel S.M."/>
            <person name="Li B."/>
            <person name="Borm T.J.A."/>
            <person name="Ohyanagi H."/>
            <person name="Mineta K."/>
            <person name="Michell C.T."/>
            <person name="Saber N."/>
            <person name="Kharbatia N.M."/>
            <person name="Rupper R.R."/>
            <person name="Sharp A.R."/>
            <person name="Dally N."/>
            <person name="Boughton B.A."/>
            <person name="Woo Y.H."/>
            <person name="Gao G."/>
            <person name="Schijlen E.G.W.M."/>
            <person name="Guo X."/>
            <person name="Momin A.A."/>
            <person name="Negrao S."/>
            <person name="Al-Babili S."/>
            <person name="Gehring C."/>
            <person name="Roessner U."/>
            <person name="Jung C."/>
            <person name="Murphy K."/>
            <person name="Arold S.T."/>
            <person name="Gojobori T."/>
            <person name="van der Linden C.G."/>
            <person name="van Loo E.N."/>
            <person name="Jellen E.N."/>
            <person name="Maughan P.J."/>
            <person name="Tester M."/>
        </authorList>
    </citation>
    <scope>NUCLEOTIDE SEQUENCE [LARGE SCALE GENOMIC DNA]</scope>
    <source>
        <strain evidence="1">cv. PI 614886</strain>
    </source>
</reference>
<dbReference type="Gramene" id="AUR62025131-RA">
    <property type="protein sequence ID" value="AUR62025131-RA:cds"/>
    <property type="gene ID" value="AUR62025131"/>
</dbReference>
<protein>
    <submittedName>
        <fullName evidence="1">Uncharacterized protein</fullName>
    </submittedName>
</protein>
<dbReference type="PANTHER" id="PTHR10811">
    <property type="entry name" value="FRINGE-RELATED"/>
    <property type="match status" value="1"/>
</dbReference>
<accession>A0A803M8A5</accession>
<dbReference type="EnsemblPlants" id="AUR62025131-RA">
    <property type="protein sequence ID" value="AUR62025131-RA:cds"/>
    <property type="gene ID" value="AUR62025131"/>
</dbReference>
<name>A0A803M8A5_CHEQI</name>
<dbReference type="FunFam" id="3.90.550.50:FF:000006">
    <property type="entry name" value="Fringe-related protein-like"/>
    <property type="match status" value="1"/>
</dbReference>
<evidence type="ECO:0000313" key="2">
    <source>
        <dbReference type="Proteomes" id="UP000596660"/>
    </source>
</evidence>